<keyword evidence="2 5" id="KW-0238">DNA-binding</keyword>
<dbReference type="InterPro" id="IPR036388">
    <property type="entry name" value="WH-like_DNA-bd_sf"/>
</dbReference>
<dbReference type="Gene3D" id="1.10.10.10">
    <property type="entry name" value="Winged helix-like DNA-binding domain superfamily/Winged helix DNA-binding domain"/>
    <property type="match status" value="1"/>
</dbReference>
<evidence type="ECO:0000259" key="4">
    <source>
        <dbReference type="PROSITE" id="PS50995"/>
    </source>
</evidence>
<dbReference type="Proteomes" id="UP000184052">
    <property type="component" value="Unassembled WGS sequence"/>
</dbReference>
<evidence type="ECO:0000313" key="5">
    <source>
        <dbReference type="EMBL" id="SHI83607.1"/>
    </source>
</evidence>
<keyword evidence="6" id="KW-1185">Reference proteome</keyword>
<dbReference type="PANTHER" id="PTHR42756:SF1">
    <property type="entry name" value="TRANSCRIPTIONAL REPRESSOR OF EMRAB OPERON"/>
    <property type="match status" value="1"/>
</dbReference>
<dbReference type="InterPro" id="IPR036390">
    <property type="entry name" value="WH_DNA-bd_sf"/>
</dbReference>
<dbReference type="PANTHER" id="PTHR42756">
    <property type="entry name" value="TRANSCRIPTIONAL REGULATOR, MARR"/>
    <property type="match status" value="1"/>
</dbReference>
<evidence type="ECO:0000256" key="1">
    <source>
        <dbReference type="ARBA" id="ARBA00023015"/>
    </source>
</evidence>
<evidence type="ECO:0000256" key="3">
    <source>
        <dbReference type="ARBA" id="ARBA00023163"/>
    </source>
</evidence>
<gene>
    <name evidence="5" type="ORF">SAMN02745751_01165</name>
</gene>
<dbReference type="SMART" id="SM00347">
    <property type="entry name" value="HTH_MARR"/>
    <property type="match status" value="1"/>
</dbReference>
<dbReference type="STRING" id="1121476.SAMN02745751_01165"/>
<dbReference type="RefSeq" id="WP_073048501.1">
    <property type="nucleotide sequence ID" value="NZ_FQZL01000007.1"/>
</dbReference>
<accession>A0A1M6EDM3</accession>
<sequence>MSENNVELCAKYISLIYRKSGEPIKKLLKSIGLTSTQSILIIGIHRNSGINQKDLSNTLYIDTGAISKNLRILEDRNLIYRIVDESNRRNFKLYLTEDGKELLEKNEGLQMEFWEKSLEIFDQNELEQFKSFLERLEDNIG</sequence>
<dbReference type="PRINTS" id="PR00598">
    <property type="entry name" value="HTHMARR"/>
</dbReference>
<dbReference type="OrthoDB" id="795750at2"/>
<dbReference type="InterPro" id="IPR000835">
    <property type="entry name" value="HTH_MarR-typ"/>
</dbReference>
<proteinExistence type="predicted"/>
<protein>
    <submittedName>
        <fullName evidence="5">DNA-binding transcriptional regulator, MarR family</fullName>
    </submittedName>
</protein>
<organism evidence="5 6">
    <name type="scientific">Dethiosulfatibacter aminovorans DSM 17477</name>
    <dbReference type="NCBI Taxonomy" id="1121476"/>
    <lineage>
        <taxon>Bacteria</taxon>
        <taxon>Bacillati</taxon>
        <taxon>Bacillota</taxon>
        <taxon>Tissierellia</taxon>
        <taxon>Dethiosulfatibacter</taxon>
    </lineage>
</organism>
<name>A0A1M6EDM3_9FIRM</name>
<dbReference type="Pfam" id="PF01047">
    <property type="entry name" value="MarR"/>
    <property type="match status" value="1"/>
</dbReference>
<dbReference type="AlphaFoldDB" id="A0A1M6EDM3"/>
<reference evidence="5 6" key="1">
    <citation type="submission" date="2016-11" db="EMBL/GenBank/DDBJ databases">
        <authorList>
            <person name="Jaros S."/>
            <person name="Januszkiewicz K."/>
            <person name="Wedrychowicz H."/>
        </authorList>
    </citation>
    <scope>NUCLEOTIDE SEQUENCE [LARGE SCALE GENOMIC DNA]</scope>
    <source>
        <strain evidence="5 6">DSM 17477</strain>
    </source>
</reference>
<keyword evidence="1" id="KW-0805">Transcription regulation</keyword>
<dbReference type="EMBL" id="FQZL01000007">
    <property type="protein sequence ID" value="SHI83607.1"/>
    <property type="molecule type" value="Genomic_DNA"/>
</dbReference>
<feature type="domain" description="HTH marR-type" evidence="4">
    <location>
        <begin position="1"/>
        <end position="138"/>
    </location>
</feature>
<dbReference type="GO" id="GO:0003700">
    <property type="term" value="F:DNA-binding transcription factor activity"/>
    <property type="evidence" value="ECO:0007669"/>
    <property type="project" value="InterPro"/>
</dbReference>
<dbReference type="PROSITE" id="PS50995">
    <property type="entry name" value="HTH_MARR_2"/>
    <property type="match status" value="1"/>
</dbReference>
<evidence type="ECO:0000313" key="6">
    <source>
        <dbReference type="Proteomes" id="UP000184052"/>
    </source>
</evidence>
<keyword evidence="3" id="KW-0804">Transcription</keyword>
<dbReference type="GO" id="GO:0003677">
    <property type="term" value="F:DNA binding"/>
    <property type="evidence" value="ECO:0007669"/>
    <property type="project" value="UniProtKB-KW"/>
</dbReference>
<dbReference type="SUPFAM" id="SSF46785">
    <property type="entry name" value="Winged helix' DNA-binding domain"/>
    <property type="match status" value="1"/>
</dbReference>
<evidence type="ECO:0000256" key="2">
    <source>
        <dbReference type="ARBA" id="ARBA00023125"/>
    </source>
</evidence>